<reference evidence="3" key="1">
    <citation type="submission" date="2016-06" db="UniProtKB">
        <authorList>
            <consortium name="WormBaseParasite"/>
        </authorList>
    </citation>
    <scope>IDENTIFICATION</scope>
</reference>
<dbReference type="WBParaSite" id="SCUD_0001343401-mRNA-1">
    <property type="protein sequence ID" value="SCUD_0001343401-mRNA-1"/>
    <property type="gene ID" value="SCUD_0001343401"/>
</dbReference>
<dbReference type="EMBL" id="UZAK01035866">
    <property type="protein sequence ID" value="VDP52649.1"/>
    <property type="molecule type" value="Genomic_DNA"/>
</dbReference>
<name>A0A183KEI7_9TREM</name>
<accession>A0A183KEI7</accession>
<gene>
    <name evidence="1" type="ORF">SCUD_LOCUS13431</name>
</gene>
<reference evidence="1 2" key="2">
    <citation type="submission" date="2018-11" db="EMBL/GenBank/DDBJ databases">
        <authorList>
            <consortium name="Pathogen Informatics"/>
        </authorList>
    </citation>
    <scope>NUCLEOTIDE SEQUENCE [LARGE SCALE GENOMIC DNA]</scope>
    <source>
        <strain evidence="1">Dakar</strain>
        <strain evidence="2">Dakar, Senegal</strain>
    </source>
</reference>
<dbReference type="Proteomes" id="UP000279833">
    <property type="component" value="Unassembled WGS sequence"/>
</dbReference>
<keyword evidence="2" id="KW-1185">Reference proteome</keyword>
<protein>
    <submittedName>
        <fullName evidence="1 3">Uncharacterized protein</fullName>
    </submittedName>
</protein>
<sequence>MFFCTIRPTVPDLSEKFSSTIYTGKMFPKSSVIHLLTDEGQ</sequence>
<proteinExistence type="predicted"/>
<organism evidence="3">
    <name type="scientific">Schistosoma curassoni</name>
    <dbReference type="NCBI Taxonomy" id="6186"/>
    <lineage>
        <taxon>Eukaryota</taxon>
        <taxon>Metazoa</taxon>
        <taxon>Spiralia</taxon>
        <taxon>Lophotrochozoa</taxon>
        <taxon>Platyhelminthes</taxon>
        <taxon>Trematoda</taxon>
        <taxon>Digenea</taxon>
        <taxon>Strigeidida</taxon>
        <taxon>Schistosomatoidea</taxon>
        <taxon>Schistosomatidae</taxon>
        <taxon>Schistosoma</taxon>
    </lineage>
</organism>
<evidence type="ECO:0000313" key="1">
    <source>
        <dbReference type="EMBL" id="VDP52649.1"/>
    </source>
</evidence>
<evidence type="ECO:0000313" key="3">
    <source>
        <dbReference type="WBParaSite" id="SCUD_0001343401-mRNA-1"/>
    </source>
</evidence>
<evidence type="ECO:0000313" key="2">
    <source>
        <dbReference type="Proteomes" id="UP000279833"/>
    </source>
</evidence>
<dbReference type="AlphaFoldDB" id="A0A183KEI7"/>